<dbReference type="AlphaFoldDB" id="T1HJ15"/>
<dbReference type="EnsemblMetazoa" id="RPRC004038-RA">
    <property type="protein sequence ID" value="RPRC004038-PA"/>
    <property type="gene ID" value="RPRC004038"/>
</dbReference>
<dbReference type="VEuPathDB" id="VectorBase:RPRC004038"/>
<protein>
    <submittedName>
        <fullName evidence="1">DOMON domain-containing protein</fullName>
    </submittedName>
</protein>
<organism evidence="1 2">
    <name type="scientific">Rhodnius prolixus</name>
    <name type="common">Triatomid bug</name>
    <dbReference type="NCBI Taxonomy" id="13249"/>
    <lineage>
        <taxon>Eukaryota</taxon>
        <taxon>Metazoa</taxon>
        <taxon>Ecdysozoa</taxon>
        <taxon>Arthropoda</taxon>
        <taxon>Hexapoda</taxon>
        <taxon>Insecta</taxon>
        <taxon>Pterygota</taxon>
        <taxon>Neoptera</taxon>
        <taxon>Paraneoptera</taxon>
        <taxon>Hemiptera</taxon>
        <taxon>Heteroptera</taxon>
        <taxon>Panheteroptera</taxon>
        <taxon>Cimicomorpha</taxon>
        <taxon>Reduviidae</taxon>
        <taxon>Triatominae</taxon>
        <taxon>Rhodnius</taxon>
    </lineage>
</organism>
<proteinExistence type="predicted"/>
<dbReference type="PANTHER" id="PTHR46902:SF1">
    <property type="entry name" value="DOMON DOMAIN-CONTAINING PROTEIN FRRS1L"/>
    <property type="match status" value="1"/>
</dbReference>
<dbReference type="GO" id="GO:1900449">
    <property type="term" value="P:regulation of glutamate receptor signaling pathway"/>
    <property type="evidence" value="ECO:0007669"/>
    <property type="project" value="InterPro"/>
</dbReference>
<dbReference type="eggNOG" id="KOG4293">
    <property type="taxonomic scope" value="Eukaryota"/>
</dbReference>
<dbReference type="InterPro" id="IPR042789">
    <property type="entry name" value="FRRS1L"/>
</dbReference>
<evidence type="ECO:0000313" key="1">
    <source>
        <dbReference type="EnsemblMetazoa" id="RPRC004038-PA"/>
    </source>
</evidence>
<dbReference type="GO" id="GO:0099072">
    <property type="term" value="P:regulation of postsynaptic membrane neurotransmitter receptor levels"/>
    <property type="evidence" value="ECO:0007669"/>
    <property type="project" value="TreeGrafter"/>
</dbReference>
<dbReference type="PANTHER" id="PTHR46902">
    <property type="entry name" value="DOMON DOMAIN-CONTAINING PROTEIN FRRS1L"/>
    <property type="match status" value="1"/>
</dbReference>
<name>T1HJ15_RHOPR</name>
<dbReference type="HOGENOM" id="CLU_2090848_0_0_1"/>
<dbReference type="EMBL" id="ACPB03022461">
    <property type="status" value="NOT_ANNOTATED_CDS"/>
    <property type="molecule type" value="Genomic_DNA"/>
</dbReference>
<evidence type="ECO:0000313" key="2">
    <source>
        <dbReference type="Proteomes" id="UP000015103"/>
    </source>
</evidence>
<sequence>MNLYERCDTNKDCVGFPEGCLQQKNCKTVVTVISGNELAFEMMSLDSKYVAIGISEDRRMGRDYVAECVVEGDNVKSYESWNVPSRKENVRIPVSTSSHSQSPFLQHVYIIIIFSVN</sequence>
<dbReference type="InParanoid" id="T1HJ15"/>
<dbReference type="STRING" id="13249.T1HJ15"/>
<accession>T1HJ15</accession>
<keyword evidence="2" id="KW-1185">Reference proteome</keyword>
<dbReference type="Proteomes" id="UP000015103">
    <property type="component" value="Unassembled WGS sequence"/>
</dbReference>
<reference evidence="1" key="1">
    <citation type="submission" date="2015-05" db="UniProtKB">
        <authorList>
            <consortium name="EnsemblMetazoa"/>
        </authorList>
    </citation>
    <scope>IDENTIFICATION</scope>
</reference>